<evidence type="ECO:0000313" key="3">
    <source>
        <dbReference type="Proteomes" id="UP000235392"/>
    </source>
</evidence>
<evidence type="ECO:0000313" key="2">
    <source>
        <dbReference type="EMBL" id="PLW31074.1"/>
    </source>
</evidence>
<feature type="compositionally biased region" description="Basic and acidic residues" evidence="1">
    <location>
        <begin position="80"/>
        <end position="100"/>
    </location>
</feature>
<reference evidence="2 3" key="1">
    <citation type="submission" date="2017-11" db="EMBL/GenBank/DDBJ databases">
        <title>De novo assembly and phasing of dikaryotic genomes from two isolates of Puccinia coronata f. sp. avenae, the causal agent of oat crown rust.</title>
        <authorList>
            <person name="Miller M.E."/>
            <person name="Zhang Y."/>
            <person name="Omidvar V."/>
            <person name="Sperschneider J."/>
            <person name="Schwessinger B."/>
            <person name="Raley C."/>
            <person name="Palmer J.M."/>
            <person name="Garnica D."/>
            <person name="Upadhyaya N."/>
            <person name="Rathjen J."/>
            <person name="Taylor J.M."/>
            <person name="Park R.F."/>
            <person name="Dodds P.N."/>
            <person name="Hirsch C.D."/>
            <person name="Kianian S.F."/>
            <person name="Figueroa M."/>
        </authorList>
    </citation>
    <scope>NUCLEOTIDE SEQUENCE [LARGE SCALE GENOMIC DNA]</scope>
    <source>
        <strain evidence="2">12SD80</strain>
    </source>
</reference>
<comment type="caution">
    <text evidence="2">The sequence shown here is derived from an EMBL/GenBank/DDBJ whole genome shotgun (WGS) entry which is preliminary data.</text>
</comment>
<organism evidence="2 3">
    <name type="scientific">Puccinia coronata f. sp. avenae</name>
    <dbReference type="NCBI Taxonomy" id="200324"/>
    <lineage>
        <taxon>Eukaryota</taxon>
        <taxon>Fungi</taxon>
        <taxon>Dikarya</taxon>
        <taxon>Basidiomycota</taxon>
        <taxon>Pucciniomycotina</taxon>
        <taxon>Pucciniomycetes</taxon>
        <taxon>Pucciniales</taxon>
        <taxon>Pucciniaceae</taxon>
        <taxon>Puccinia</taxon>
    </lineage>
</organism>
<evidence type="ECO:0000256" key="1">
    <source>
        <dbReference type="SAM" id="MobiDB-lite"/>
    </source>
</evidence>
<protein>
    <submittedName>
        <fullName evidence="2">Uncharacterized protein</fullName>
    </submittedName>
</protein>
<proteinExistence type="predicted"/>
<name>A0A2N5U023_9BASI</name>
<sequence>TAPRRRAKKNSIASTVEEIVGISGVDDMSVSQLGDALGEGGSNEPKDTTGGPEEGSDADDPKEAMEAQAQEPDSTAQRKSAAEEKRSKERQETKAKAEAEKTAAMLAGPASYLGQLRIPYPGAWKHGVSHAPPRNAPRDALQVGA</sequence>
<feature type="region of interest" description="Disordered" evidence="1">
    <location>
        <begin position="21"/>
        <end position="100"/>
    </location>
</feature>
<dbReference type="EMBL" id="PGCI01000278">
    <property type="protein sequence ID" value="PLW31074.1"/>
    <property type="molecule type" value="Genomic_DNA"/>
</dbReference>
<accession>A0A2N5U023</accession>
<gene>
    <name evidence="2" type="ORF">PCASD_13544</name>
</gene>
<dbReference type="Proteomes" id="UP000235392">
    <property type="component" value="Unassembled WGS sequence"/>
</dbReference>
<dbReference type="AlphaFoldDB" id="A0A2N5U023"/>
<feature type="non-terminal residue" evidence="2">
    <location>
        <position position="1"/>
    </location>
</feature>
<feature type="region of interest" description="Disordered" evidence="1">
    <location>
        <begin position="125"/>
        <end position="145"/>
    </location>
</feature>